<dbReference type="EMBL" id="HBIN01022961">
    <property type="protein sequence ID" value="CAE0447695.1"/>
    <property type="molecule type" value="Transcribed_RNA"/>
</dbReference>
<gene>
    <name evidence="1" type="ORF">ASTO00021_LOCUS17658</name>
</gene>
<dbReference type="AlphaFoldDB" id="A0A7S3V2M8"/>
<reference evidence="1" key="1">
    <citation type="submission" date="2021-01" db="EMBL/GenBank/DDBJ databases">
        <authorList>
            <person name="Corre E."/>
            <person name="Pelletier E."/>
            <person name="Niang G."/>
            <person name="Scheremetjew M."/>
            <person name="Finn R."/>
            <person name="Kale V."/>
            <person name="Holt S."/>
            <person name="Cochrane G."/>
            <person name="Meng A."/>
            <person name="Brown T."/>
            <person name="Cohen L."/>
        </authorList>
    </citation>
    <scope>NUCLEOTIDE SEQUENCE</scope>
    <source>
        <strain evidence="1">GSBS06</strain>
    </source>
</reference>
<proteinExistence type="predicted"/>
<evidence type="ECO:0000313" key="1">
    <source>
        <dbReference type="EMBL" id="CAE0447695.1"/>
    </source>
</evidence>
<sequence>MGFKEIPPKFQNIRIYDVSEKSEGQVLNYDCSNTGTCTFLPHKSSQLDLELDCWHSLDGPCQNEEADLFAFRHQGGLHRSEKIELKAWRFLGGLFRKESVGLCSWMNAGDEERNEIVATYRWRFLEGLLRNNGTNVNMAKKLEVVETYYLRFIGGILRNEVVDVNTYEHSDLINTNVDFNALLKVLKEHFRDEYIELLSRIIFDNDTSELNEQLELQSLDTTDGNILVQVEDLNLQNACGELPSRMINISSSGIADFLNQQTNHRMTEENLLRCDGSNPDVCINLNSHVDWRSIAIDEGAAAWMNFGGIDRIDHINLSYLKSQYTNICAWKNAFDEEQNKTQDCNGKRKGKERFNVDSEVRIFEFWRHLGGVYENEVVDASAWKYCGGNEMNECVDLSGFKLAGGLVRNEATDLGAFKFAGGLVRNEAADLTAFKSAGISRNEDTDLCVFQSAGGYLINEALDLSAFKATGGLLRNGAEVLSAFRFSGDLSVNESDDVRIGTIFGDVNDRQLEEIVQKEYIDLSAYANEISEKANVFDDDHLELSDFESDFVYLSDCDYIPK</sequence>
<accession>A0A7S3V2M8</accession>
<organism evidence="1">
    <name type="scientific">Aplanochytrium stocchinoi</name>
    <dbReference type="NCBI Taxonomy" id="215587"/>
    <lineage>
        <taxon>Eukaryota</taxon>
        <taxon>Sar</taxon>
        <taxon>Stramenopiles</taxon>
        <taxon>Bigyra</taxon>
        <taxon>Labyrinthulomycetes</taxon>
        <taxon>Thraustochytrida</taxon>
        <taxon>Thraustochytriidae</taxon>
        <taxon>Aplanochytrium</taxon>
    </lineage>
</organism>
<name>A0A7S3V2M8_9STRA</name>
<protein>
    <submittedName>
        <fullName evidence="1">Uncharacterized protein</fullName>
    </submittedName>
</protein>